<dbReference type="Pfam" id="PF02518">
    <property type="entry name" value="HATPase_c"/>
    <property type="match status" value="1"/>
</dbReference>
<dbReference type="PROSITE" id="PS50109">
    <property type="entry name" value="HIS_KIN"/>
    <property type="match status" value="1"/>
</dbReference>
<feature type="transmembrane region" description="Helical" evidence="10">
    <location>
        <begin position="160"/>
        <end position="182"/>
    </location>
</feature>
<dbReference type="CDD" id="cd17546">
    <property type="entry name" value="REC_hyHK_CKI1_RcsC-like"/>
    <property type="match status" value="1"/>
</dbReference>
<feature type="domain" description="Histidine kinase" evidence="11">
    <location>
        <begin position="213"/>
        <end position="436"/>
    </location>
</feature>
<dbReference type="PANTHER" id="PTHR45339:SF1">
    <property type="entry name" value="HYBRID SIGNAL TRANSDUCTION HISTIDINE KINASE J"/>
    <property type="match status" value="1"/>
</dbReference>
<proteinExistence type="predicted"/>
<name>A0A0P1FM39_9RHOB</name>
<dbReference type="SMART" id="SM00388">
    <property type="entry name" value="HisKA"/>
    <property type="match status" value="1"/>
</dbReference>
<dbReference type="InterPro" id="IPR011006">
    <property type="entry name" value="CheY-like_superfamily"/>
</dbReference>
<reference evidence="13 15" key="2">
    <citation type="submission" date="2015-09" db="EMBL/GenBank/DDBJ databases">
        <authorList>
            <person name="Rodrigo-Torres L."/>
            <person name="Arahal D.R."/>
        </authorList>
    </citation>
    <scope>NUCLEOTIDE SEQUENCE [LARGE SCALE GENOMIC DNA]</scope>
    <source>
        <strain evidence="13 15">CECT 5118</strain>
    </source>
</reference>
<keyword evidence="5" id="KW-0547">Nucleotide-binding</keyword>
<keyword evidence="10" id="KW-0472">Membrane</keyword>
<dbReference type="SUPFAM" id="SSF55874">
    <property type="entry name" value="ATPase domain of HSP90 chaperone/DNA topoisomerase II/histidine kinase"/>
    <property type="match status" value="1"/>
</dbReference>
<gene>
    <name evidence="14" type="primary">rcsC_5</name>
    <name evidence="13" type="synonym">rcsC_4</name>
    <name evidence="13" type="ORF">TL5118_03299</name>
    <name evidence="14" type="ORF">TL5120_04082</name>
</gene>
<evidence type="ECO:0000256" key="10">
    <source>
        <dbReference type="SAM" id="Phobius"/>
    </source>
</evidence>
<protein>
    <recommendedName>
        <fullName evidence="2">histidine kinase</fullName>
        <ecNumber evidence="2">2.7.13.3</ecNumber>
    </recommendedName>
</protein>
<keyword evidence="15" id="KW-1185">Reference proteome</keyword>
<dbReference type="Pfam" id="PF00072">
    <property type="entry name" value="Response_reg"/>
    <property type="match status" value="1"/>
</dbReference>
<dbReference type="InterPro" id="IPR005467">
    <property type="entry name" value="His_kinase_dom"/>
</dbReference>
<feature type="transmembrane region" description="Helical" evidence="10">
    <location>
        <begin position="73"/>
        <end position="93"/>
    </location>
</feature>
<dbReference type="Gene3D" id="1.10.287.130">
    <property type="match status" value="1"/>
</dbReference>
<dbReference type="InterPro" id="IPR003661">
    <property type="entry name" value="HisK_dim/P_dom"/>
</dbReference>
<evidence type="ECO:0000256" key="8">
    <source>
        <dbReference type="ARBA" id="ARBA00023012"/>
    </source>
</evidence>
<feature type="transmembrane region" description="Helical" evidence="10">
    <location>
        <begin position="21"/>
        <end position="42"/>
    </location>
</feature>
<reference evidence="14 16" key="1">
    <citation type="submission" date="2015-09" db="EMBL/GenBank/DDBJ databases">
        <authorList>
            <consortium name="Swine Surveillance"/>
        </authorList>
    </citation>
    <scope>NUCLEOTIDE SEQUENCE [LARGE SCALE GENOMIC DNA]</scope>
    <source>
        <strain evidence="14 16">5120</strain>
    </source>
</reference>
<dbReference type="FunFam" id="1.10.287.130:FF:000002">
    <property type="entry name" value="Two-component osmosensing histidine kinase"/>
    <property type="match status" value="1"/>
</dbReference>
<dbReference type="PRINTS" id="PR00344">
    <property type="entry name" value="BCTRLSENSOR"/>
</dbReference>
<evidence type="ECO:0000259" key="12">
    <source>
        <dbReference type="PROSITE" id="PS50110"/>
    </source>
</evidence>
<keyword evidence="8" id="KW-0902">Two-component regulatory system</keyword>
<dbReference type="InterPro" id="IPR036890">
    <property type="entry name" value="HATPase_C_sf"/>
</dbReference>
<evidence type="ECO:0000313" key="14">
    <source>
        <dbReference type="EMBL" id="CUH74262.1"/>
    </source>
</evidence>
<dbReference type="Pfam" id="PF00512">
    <property type="entry name" value="HisKA"/>
    <property type="match status" value="1"/>
</dbReference>
<dbReference type="SMART" id="SM00387">
    <property type="entry name" value="HATPase_c"/>
    <property type="match status" value="1"/>
</dbReference>
<dbReference type="Gene3D" id="3.40.50.2300">
    <property type="match status" value="1"/>
</dbReference>
<evidence type="ECO:0000256" key="6">
    <source>
        <dbReference type="ARBA" id="ARBA00022777"/>
    </source>
</evidence>
<dbReference type="Proteomes" id="UP000051887">
    <property type="component" value="Unassembled WGS sequence"/>
</dbReference>
<evidence type="ECO:0000256" key="1">
    <source>
        <dbReference type="ARBA" id="ARBA00000085"/>
    </source>
</evidence>
<evidence type="ECO:0000256" key="7">
    <source>
        <dbReference type="ARBA" id="ARBA00022840"/>
    </source>
</evidence>
<keyword evidence="4 14" id="KW-0808">Transferase</keyword>
<dbReference type="PROSITE" id="PS50110">
    <property type="entry name" value="RESPONSE_REGULATORY"/>
    <property type="match status" value="1"/>
</dbReference>
<evidence type="ECO:0000256" key="4">
    <source>
        <dbReference type="ARBA" id="ARBA00022679"/>
    </source>
</evidence>
<feature type="transmembrane region" description="Helical" evidence="10">
    <location>
        <begin position="99"/>
        <end position="116"/>
    </location>
</feature>
<accession>A0A0P1FM39</accession>
<evidence type="ECO:0000313" key="16">
    <source>
        <dbReference type="Proteomes" id="UP000051887"/>
    </source>
</evidence>
<keyword evidence="6 14" id="KW-0418">Kinase</keyword>
<feature type="transmembrane region" description="Helical" evidence="10">
    <location>
        <begin position="123"/>
        <end position="140"/>
    </location>
</feature>
<feature type="domain" description="Response regulatory" evidence="12">
    <location>
        <begin position="594"/>
        <end position="713"/>
    </location>
</feature>
<keyword evidence="3 9" id="KW-0597">Phosphoprotein</keyword>
<dbReference type="EMBL" id="CYSC01000044">
    <property type="protein sequence ID" value="CUH74262.1"/>
    <property type="molecule type" value="Genomic_DNA"/>
</dbReference>
<dbReference type="InterPro" id="IPR001789">
    <property type="entry name" value="Sig_transdc_resp-reg_receiver"/>
</dbReference>
<dbReference type="InterPro" id="IPR004358">
    <property type="entry name" value="Sig_transdc_His_kin-like_C"/>
</dbReference>
<dbReference type="Gene3D" id="3.30.565.10">
    <property type="entry name" value="Histidine kinase-like ATPase, C-terminal domain"/>
    <property type="match status" value="1"/>
</dbReference>
<dbReference type="SUPFAM" id="SSF47384">
    <property type="entry name" value="Homodimeric domain of signal transducing histidine kinase"/>
    <property type="match status" value="1"/>
</dbReference>
<dbReference type="AlphaFoldDB" id="A0A0P1FM39"/>
<dbReference type="InterPro" id="IPR036097">
    <property type="entry name" value="HisK_dim/P_sf"/>
</dbReference>
<dbReference type="SUPFAM" id="SSF52172">
    <property type="entry name" value="CheY-like"/>
    <property type="match status" value="1"/>
</dbReference>
<dbReference type="OrthoDB" id="9801651at2"/>
<evidence type="ECO:0000313" key="15">
    <source>
        <dbReference type="Proteomes" id="UP000051086"/>
    </source>
</evidence>
<dbReference type="CDD" id="cd00082">
    <property type="entry name" value="HisKA"/>
    <property type="match status" value="1"/>
</dbReference>
<evidence type="ECO:0000256" key="9">
    <source>
        <dbReference type="PROSITE-ProRule" id="PRU00169"/>
    </source>
</evidence>
<feature type="modified residue" description="4-aspartylphosphate" evidence="9">
    <location>
        <position position="643"/>
    </location>
</feature>
<sequence>MHADQPDIPFAKEELRQRLQTFRFTIWLQLALLVPWSIFLLLDGDTARLSFMALLLAISGLVMLLLRQGYHYVARVFWIITIGVIFLITSHIFGANTSAELSGFMLLGLPLLVFSWQDEFRTALWLSGLSLVLCTLIFAHDVLPLRGMFFPIQDHTPSDITANILMVRLSVAVLLIAQIWHFSRRSYIAQRGARLAREKALGATRAKGDFLANMSHEIRTPMNGIVGMIEILETMHLSVSQSRAVGTIRSSAFALLGIIDDILDASKIEAGKLSIEPSDCELQPLVEQTALTLQPLSDELNVRLHLLIHPKLPEWVETDAGRLRQVLLNLLSNAIKYSATKLTQRTGSVRFHVEPGAKETVIFTISDNGIGMSEAVQRELFQPFASGESFSRKQVGGTGLGLAITHELVTLMNGKIVIRSTEGRGTKITVILPLPTARGPKVRPTIAGCNTYLVAPQTQYERQLYHTRIAEAGGHLEFVEDPTLFLEMLEEPKPNPIFLLSPAARSNHPDLRERIAAKIPDARFVILSSVRHADFGQLDPRAFQIQTHPTMATDLYRALGQLSGAIPTLAPVEAAPRATVRENAQRSIDFANKCVLVVEDNAINQTVLSSQLEQLNIDHAVVSNGLEGIRSWQSGLYDVILTDCHMPVMDGFEMVGRIRETEAQLDARPTPIIAITANAQSSEAKRCIEAGMSAFLAKPFELQQLRRTLAHALNLD</sequence>
<dbReference type="Proteomes" id="UP000051086">
    <property type="component" value="Unassembled WGS sequence"/>
</dbReference>
<organism evidence="14 16">
    <name type="scientific">Thalassovita autumnalis</name>
    <dbReference type="NCBI Taxonomy" id="2072972"/>
    <lineage>
        <taxon>Bacteria</taxon>
        <taxon>Pseudomonadati</taxon>
        <taxon>Pseudomonadota</taxon>
        <taxon>Alphaproteobacteria</taxon>
        <taxon>Rhodobacterales</taxon>
        <taxon>Roseobacteraceae</taxon>
        <taxon>Thalassovita</taxon>
    </lineage>
</organism>
<keyword evidence="7" id="KW-0067">ATP-binding</keyword>
<keyword evidence="10" id="KW-1133">Transmembrane helix</keyword>
<dbReference type="InterPro" id="IPR003594">
    <property type="entry name" value="HATPase_dom"/>
</dbReference>
<evidence type="ECO:0000256" key="2">
    <source>
        <dbReference type="ARBA" id="ARBA00012438"/>
    </source>
</evidence>
<feature type="transmembrane region" description="Helical" evidence="10">
    <location>
        <begin position="48"/>
        <end position="66"/>
    </location>
</feature>
<dbReference type="SMART" id="SM00448">
    <property type="entry name" value="REC"/>
    <property type="match status" value="1"/>
</dbReference>
<keyword evidence="10" id="KW-0812">Transmembrane</keyword>
<dbReference type="PANTHER" id="PTHR45339">
    <property type="entry name" value="HYBRID SIGNAL TRANSDUCTION HISTIDINE KINASE J"/>
    <property type="match status" value="1"/>
</dbReference>
<dbReference type="GO" id="GO:0005524">
    <property type="term" value="F:ATP binding"/>
    <property type="evidence" value="ECO:0007669"/>
    <property type="project" value="UniProtKB-KW"/>
</dbReference>
<evidence type="ECO:0000313" key="13">
    <source>
        <dbReference type="EMBL" id="CUH69339.1"/>
    </source>
</evidence>
<dbReference type="GO" id="GO:0000155">
    <property type="term" value="F:phosphorelay sensor kinase activity"/>
    <property type="evidence" value="ECO:0007669"/>
    <property type="project" value="InterPro"/>
</dbReference>
<evidence type="ECO:0000256" key="3">
    <source>
        <dbReference type="ARBA" id="ARBA00022553"/>
    </source>
</evidence>
<comment type="catalytic activity">
    <reaction evidence="1">
        <text>ATP + protein L-histidine = ADP + protein N-phospho-L-histidine.</text>
        <dbReference type="EC" id="2.7.13.3"/>
    </reaction>
</comment>
<dbReference type="RefSeq" id="WP_058245377.1">
    <property type="nucleotide sequence ID" value="NZ_CYSB01000039.1"/>
</dbReference>
<dbReference type="EMBL" id="CYSB01000039">
    <property type="protein sequence ID" value="CUH69339.1"/>
    <property type="molecule type" value="Genomic_DNA"/>
</dbReference>
<evidence type="ECO:0000259" key="11">
    <source>
        <dbReference type="PROSITE" id="PS50109"/>
    </source>
</evidence>
<dbReference type="EC" id="2.7.13.3" evidence="2"/>
<evidence type="ECO:0000256" key="5">
    <source>
        <dbReference type="ARBA" id="ARBA00022741"/>
    </source>
</evidence>